<dbReference type="SMART" id="SM00322">
    <property type="entry name" value="KH"/>
    <property type="match status" value="1"/>
</dbReference>
<keyword evidence="2" id="KW-0694">RNA-binding</keyword>
<reference evidence="4 5" key="1">
    <citation type="submission" date="2019-12" db="EMBL/GenBank/DDBJ databases">
        <authorList>
            <person name="Alioto T."/>
            <person name="Alioto T."/>
            <person name="Gomez Garrido J."/>
        </authorList>
    </citation>
    <scope>NUCLEOTIDE SEQUENCE [LARGE SCALE GENOMIC DNA]</scope>
</reference>
<dbReference type="Gramene" id="OE9A049838T1">
    <property type="protein sequence ID" value="OE9A049838C1"/>
    <property type="gene ID" value="OE9A049838"/>
</dbReference>
<name>A0A8S0Q027_OLEEU</name>
<evidence type="ECO:0000313" key="5">
    <source>
        <dbReference type="Proteomes" id="UP000594638"/>
    </source>
</evidence>
<keyword evidence="1" id="KW-0677">Repeat</keyword>
<dbReference type="InterPro" id="IPR004088">
    <property type="entry name" value="KH_dom_type_1"/>
</dbReference>
<dbReference type="SUPFAM" id="SSF54791">
    <property type="entry name" value="Eukaryotic type KH-domain (KH-domain type I)"/>
    <property type="match status" value="1"/>
</dbReference>
<dbReference type="PROSITE" id="PS50084">
    <property type="entry name" value="KH_TYPE_1"/>
    <property type="match status" value="1"/>
</dbReference>
<evidence type="ECO:0000313" key="4">
    <source>
        <dbReference type="EMBL" id="CAA2960190.1"/>
    </source>
</evidence>
<dbReference type="OrthoDB" id="441329at2759"/>
<feature type="domain" description="K Homology" evidence="3">
    <location>
        <begin position="141"/>
        <end position="214"/>
    </location>
</feature>
<protein>
    <submittedName>
        <fullName evidence="4">BTR1 isoform X2</fullName>
    </submittedName>
</protein>
<dbReference type="AlphaFoldDB" id="A0A8S0Q027"/>
<dbReference type="Gene3D" id="3.30.1370.10">
    <property type="entry name" value="K Homology domain, type 1"/>
    <property type="match status" value="1"/>
</dbReference>
<dbReference type="Pfam" id="PF00013">
    <property type="entry name" value="KH_1"/>
    <property type="match status" value="1"/>
</dbReference>
<keyword evidence="5" id="KW-1185">Reference proteome</keyword>
<gene>
    <name evidence="4" type="ORF">OLEA9_A049838</name>
</gene>
<evidence type="ECO:0000256" key="1">
    <source>
        <dbReference type="ARBA" id="ARBA00022737"/>
    </source>
</evidence>
<proteinExistence type="predicted"/>
<accession>A0A8S0Q027</accession>
<dbReference type="Proteomes" id="UP000594638">
    <property type="component" value="Unassembled WGS sequence"/>
</dbReference>
<evidence type="ECO:0000259" key="3">
    <source>
        <dbReference type="SMART" id="SM00322"/>
    </source>
</evidence>
<dbReference type="InterPro" id="IPR036612">
    <property type="entry name" value="KH_dom_type_1_sf"/>
</dbReference>
<dbReference type="GO" id="GO:0003723">
    <property type="term" value="F:RNA binding"/>
    <property type="evidence" value="ECO:0007669"/>
    <property type="project" value="UniProtKB-UniRule"/>
</dbReference>
<dbReference type="Gene3D" id="3.30.310.210">
    <property type="match status" value="1"/>
</dbReference>
<organism evidence="4 5">
    <name type="scientific">Olea europaea subsp. europaea</name>
    <dbReference type="NCBI Taxonomy" id="158383"/>
    <lineage>
        <taxon>Eukaryota</taxon>
        <taxon>Viridiplantae</taxon>
        <taxon>Streptophyta</taxon>
        <taxon>Embryophyta</taxon>
        <taxon>Tracheophyta</taxon>
        <taxon>Spermatophyta</taxon>
        <taxon>Magnoliopsida</taxon>
        <taxon>eudicotyledons</taxon>
        <taxon>Gunneridae</taxon>
        <taxon>Pentapetalae</taxon>
        <taxon>asterids</taxon>
        <taxon>lamiids</taxon>
        <taxon>Lamiales</taxon>
        <taxon>Oleaceae</taxon>
        <taxon>Oleeae</taxon>
        <taxon>Olea</taxon>
    </lineage>
</organism>
<comment type="caution">
    <text evidence="4">The sequence shown here is derived from an EMBL/GenBank/DDBJ whole genome shotgun (WGS) entry which is preliminary data.</text>
</comment>
<sequence>MVNDIMKAIDLILSKLLDEFYAVEGGHVNPQSKIRLVVPNSSCGGIIGKGGVIKKRRQSVDPKKCANRCRSHPRLRGRMSNTLRHVDGLKRAVQRGVGVAQRCGTPLPKPLYNPFFNHVINFCLFKFEEKRVFQGQPNEDRSSSLTIAIPAENKGIVVGRGGRSVMEISQLSGARIKISERGDFMSGTSDRKVTISGPQSAIRIAETMILRKVAFVTER</sequence>
<dbReference type="PANTHER" id="PTHR10288">
    <property type="entry name" value="KH DOMAIN CONTAINING RNA BINDING PROTEIN"/>
    <property type="match status" value="1"/>
</dbReference>
<evidence type="ECO:0000256" key="2">
    <source>
        <dbReference type="PROSITE-ProRule" id="PRU00117"/>
    </source>
</evidence>
<dbReference type="EMBL" id="CACTIH010000375">
    <property type="protein sequence ID" value="CAA2960190.1"/>
    <property type="molecule type" value="Genomic_DNA"/>
</dbReference>
<dbReference type="InterPro" id="IPR004087">
    <property type="entry name" value="KH_dom"/>
</dbReference>